<name>A0A8J2YDU0_9BACL</name>
<dbReference type="Proteomes" id="UP000628775">
    <property type="component" value="Unassembled WGS sequence"/>
</dbReference>
<dbReference type="PROSITE" id="PS51257">
    <property type="entry name" value="PROKAR_LIPOPROTEIN"/>
    <property type="match status" value="1"/>
</dbReference>
<dbReference type="RefSeq" id="WP_188690766.1">
    <property type="nucleotide sequence ID" value="NZ_BMIR01000004.1"/>
</dbReference>
<dbReference type="AlphaFoldDB" id="A0A8J2YDU0"/>
<comment type="caution">
    <text evidence="1">The sequence shown here is derived from an EMBL/GenBank/DDBJ whole genome shotgun (WGS) entry which is preliminary data.</text>
</comment>
<reference evidence="1" key="1">
    <citation type="journal article" date="2014" name="Int. J. Syst. Evol. Microbiol.">
        <title>Complete genome sequence of Corynebacterium casei LMG S-19264T (=DSM 44701T), isolated from a smear-ripened cheese.</title>
        <authorList>
            <consortium name="US DOE Joint Genome Institute (JGI-PGF)"/>
            <person name="Walter F."/>
            <person name="Albersmeier A."/>
            <person name="Kalinowski J."/>
            <person name="Ruckert C."/>
        </authorList>
    </citation>
    <scope>NUCLEOTIDE SEQUENCE</scope>
    <source>
        <strain evidence="1">CGMCC 1.15371</strain>
    </source>
</reference>
<proteinExistence type="predicted"/>
<accession>A0A8J2YDU0</accession>
<evidence type="ECO:0000313" key="2">
    <source>
        <dbReference type="Proteomes" id="UP000628775"/>
    </source>
</evidence>
<gene>
    <name evidence="1" type="ORF">GCM10011391_12380</name>
</gene>
<reference evidence="1" key="2">
    <citation type="submission" date="2020-09" db="EMBL/GenBank/DDBJ databases">
        <authorList>
            <person name="Sun Q."/>
            <person name="Zhou Y."/>
        </authorList>
    </citation>
    <scope>NUCLEOTIDE SEQUENCE</scope>
    <source>
        <strain evidence="1">CGMCC 1.15371</strain>
    </source>
</reference>
<keyword evidence="2" id="KW-1185">Reference proteome</keyword>
<organism evidence="1 2">
    <name type="scientific">Pullulanibacillus camelliae</name>
    <dbReference type="NCBI Taxonomy" id="1707096"/>
    <lineage>
        <taxon>Bacteria</taxon>
        <taxon>Bacillati</taxon>
        <taxon>Bacillota</taxon>
        <taxon>Bacilli</taxon>
        <taxon>Bacillales</taxon>
        <taxon>Sporolactobacillaceae</taxon>
        <taxon>Pullulanibacillus</taxon>
    </lineage>
</organism>
<evidence type="ECO:0000313" key="1">
    <source>
        <dbReference type="EMBL" id="GGE35188.1"/>
    </source>
</evidence>
<sequence length="206" mass="22506">MNKVVKGLLIGAISIFVLTGCTFGPKPTDTVSKFLKDVQKSDLKGASTLVQHSKDDVLNSFTDSKDSKDAIDANTLFKAITKGYTFEKPTLVSQNGDTAKVKVKITSVDVATAMGKAMEASFKNAFANAFSEDQKQADKDNQAFMEKEFLKNLNAKDAKMSTRTETLSLKKDKHGDWKLVSDKALENTVEANASKLDQLSQTQQPN</sequence>
<evidence type="ECO:0008006" key="3">
    <source>
        <dbReference type="Google" id="ProtNLM"/>
    </source>
</evidence>
<dbReference type="EMBL" id="BMIR01000004">
    <property type="protein sequence ID" value="GGE35188.1"/>
    <property type="molecule type" value="Genomic_DNA"/>
</dbReference>
<protein>
    <recommendedName>
        <fullName evidence="3">DUF5105 domain-containing protein</fullName>
    </recommendedName>
</protein>